<reference evidence="1 2" key="1">
    <citation type="submission" date="2020-08" db="EMBL/GenBank/DDBJ databases">
        <title>Genomic Encyclopedia of Type Strains, Phase III (KMG-III): the genomes of soil and plant-associated and newly described type strains.</title>
        <authorList>
            <person name="Whitman W."/>
        </authorList>
    </citation>
    <scope>NUCLEOTIDE SEQUENCE [LARGE SCALE GENOMIC DNA]</scope>
    <source>
        <strain evidence="1 2">CECT 8577</strain>
    </source>
</reference>
<dbReference type="Proteomes" id="UP000550714">
    <property type="component" value="Unassembled WGS sequence"/>
</dbReference>
<dbReference type="EMBL" id="JACHWU010000001">
    <property type="protein sequence ID" value="MBB3049804.1"/>
    <property type="molecule type" value="Genomic_DNA"/>
</dbReference>
<dbReference type="AlphaFoldDB" id="A0A839RXN5"/>
<name>A0A839RXN5_9PSEU</name>
<gene>
    <name evidence="1" type="ORF">FHS23_000799</name>
</gene>
<dbReference type="RefSeq" id="WP_183647907.1">
    <property type="nucleotide sequence ID" value="NZ_JACHWU010000001.1"/>
</dbReference>
<proteinExistence type="predicted"/>
<evidence type="ECO:0000313" key="2">
    <source>
        <dbReference type="Proteomes" id="UP000550714"/>
    </source>
</evidence>
<comment type="caution">
    <text evidence="1">The sequence shown here is derived from an EMBL/GenBank/DDBJ whole genome shotgun (WGS) entry which is preliminary data.</text>
</comment>
<sequence length="137" mass="14791">MSMAELDGILAAVVGIFASRPGGPELKKSWGKSGCELATELEKLSPKSGDILDIAAKYRDLYKVRNQMVHAIQYDHSGKAGILALFKANKIKGGSEITPGELIDEYQMSISQLTEAWCSAQSLKRAAKAVFVANVFT</sequence>
<evidence type="ECO:0000313" key="1">
    <source>
        <dbReference type="EMBL" id="MBB3049804.1"/>
    </source>
</evidence>
<accession>A0A839RXN5</accession>
<keyword evidence="2" id="KW-1185">Reference proteome</keyword>
<protein>
    <submittedName>
        <fullName evidence="1">Uncharacterized protein</fullName>
    </submittedName>
</protein>
<organism evidence="1 2">
    <name type="scientific">Prauserella isguenensis</name>
    <dbReference type="NCBI Taxonomy" id="1470180"/>
    <lineage>
        <taxon>Bacteria</taxon>
        <taxon>Bacillati</taxon>
        <taxon>Actinomycetota</taxon>
        <taxon>Actinomycetes</taxon>
        <taxon>Pseudonocardiales</taxon>
        <taxon>Pseudonocardiaceae</taxon>
        <taxon>Prauserella</taxon>
    </lineage>
</organism>